<dbReference type="Pfam" id="PF04563">
    <property type="entry name" value="RNA_pol_Rpb2_1"/>
    <property type="match status" value="1"/>
</dbReference>
<dbReference type="Gene3D" id="3.90.1110.10">
    <property type="entry name" value="RNA polymerase Rpb2, domain 2"/>
    <property type="match status" value="1"/>
</dbReference>
<evidence type="ECO:0000256" key="1">
    <source>
        <dbReference type="ARBA" id="ARBA00006835"/>
    </source>
</evidence>
<organism evidence="18">
    <name type="scientific">viral metagenome</name>
    <dbReference type="NCBI Taxonomy" id="1070528"/>
    <lineage>
        <taxon>unclassified sequences</taxon>
        <taxon>metagenomes</taxon>
        <taxon>organismal metagenomes</taxon>
    </lineage>
</organism>
<feature type="domain" description="RNA polymerase Rpb2" evidence="12">
    <location>
        <begin position="1072"/>
        <end position="1163"/>
    </location>
</feature>
<comment type="catalytic activity">
    <reaction evidence="9">
        <text>RNA(n) + a ribonucleoside 5'-triphosphate = RNA(n+1) + diphosphate</text>
        <dbReference type="Rhea" id="RHEA:21248"/>
        <dbReference type="Rhea" id="RHEA-COMP:14527"/>
        <dbReference type="Rhea" id="RHEA-COMP:17342"/>
        <dbReference type="ChEBI" id="CHEBI:33019"/>
        <dbReference type="ChEBI" id="CHEBI:61557"/>
        <dbReference type="ChEBI" id="CHEBI:140395"/>
        <dbReference type="EC" id="2.7.7.6"/>
    </reaction>
</comment>
<dbReference type="Gene3D" id="2.40.50.150">
    <property type="match status" value="1"/>
</dbReference>
<dbReference type="InterPro" id="IPR037033">
    <property type="entry name" value="DNA-dir_RNAP_su2_hyb_sf"/>
</dbReference>
<dbReference type="GO" id="GO:0006351">
    <property type="term" value="P:DNA-templated transcription"/>
    <property type="evidence" value="ECO:0007669"/>
    <property type="project" value="InterPro"/>
</dbReference>
<feature type="domain" description="RNA polymerase Rpb2" evidence="13">
    <location>
        <begin position="252"/>
        <end position="393"/>
    </location>
</feature>
<dbReference type="InterPro" id="IPR014724">
    <property type="entry name" value="RNA_pol_RPB2_OB-fold"/>
</dbReference>
<dbReference type="Gene3D" id="3.90.1070.20">
    <property type="match status" value="1"/>
</dbReference>
<sequence>MERVTDEVFQEKCWNIVSAYFKERTLVSHHLESFERFIGSSIQKIVEETQEIEFDFVKKVKAIHEEHGIITEHKNVKIKIKFGSLHISRPTRFGRDILPHPLTPHEIRIRNLTYESPIYVDVFVTEIEDDIQTVTQHDNVFIGKIPIMIKSKYCLLKNLTNDELASLKECQYDQGGYFIVNGSEKVLIPQEKIAVNTIFCFKNKDTKYKYKVECHSKLENSCRPPTNIWINLLSLDNVTVTNDSLKDGLSIGQRIVASLPFLTWDIPVIIVFKAFGFLKDEEILDFIIPGVSDLEVMELLNPSMEDARIIETESDALNYIGSKGTNPGDTKEKRVKYARDLLQKETLPHIGIEMKFNIKKCYFVGYMIRRLLMIALGRSKMDDRDHMGNKRIDQSGDLLSYLFRGLFKRFTKELELVSQKSCQENGTFNINSCINTNTITKGFVYSLGTGNWGDKATSSTHSVGVSQLLNRMTYLATLSHLRRLNAPMGREGKISRPRQIHNTLWGIVCPAESPEGESVGLVKNLSLLTTITLGTRNEIEERSGYIACGNNPSPILILLSESGTKILEETIPLNIKDHTLVFLNGSLIGTHNNPKRLVSILKRKRRNGDISQQASIVHTDNEIKIFTDNGRVCRPLLIVENNELTLKMEHLDPNYKWSDLLTSGIIEYIDSLESENIMIAMRPNDLDTQSVSYTHCEIHPSLMLGVCASIIPFPDHNQSPRNTYQSAMSKQALGIYSSNYNERMDSSSHVLYYPQKPLSGTKNMKHLNFNELPAGINAIVAIICYTGYNQEDSIILNKSSIDRGLFRSIFYRTYVEQETFDEKIETIKKERVNVTNYDKLDIDGIICPGIRVNENDVIIGKTKSLILDEENLKNKTTTKKDVSTLLRPSETGIIDKVIITTNEYGRKLSKVKVRSTRTPQVGDKFASRHGQKGTMGMMYSSEDMPFTKEGITPDIIINPHAVPSRMTIGHLIECLQSKVATLNGKIGDATPFNEKINVQNISNTLLQYGYQSRGTEILYNGFTGKKIESSIFIGPTFYQRLKHMVEDKVHARSRGPMESLTRQPTEGRARDGGLRIGEMERDCQIAHGACQFLRERLFEVSDPYYVKVCRDCGLIGISNSNLKSKVFECRICDKKNFHIVRIPYACKLLFQELESMGISTRIMI</sequence>
<evidence type="ECO:0000256" key="2">
    <source>
        <dbReference type="ARBA" id="ARBA00012418"/>
    </source>
</evidence>
<dbReference type="GO" id="GO:0003677">
    <property type="term" value="F:DNA binding"/>
    <property type="evidence" value="ECO:0007669"/>
    <property type="project" value="InterPro"/>
</dbReference>
<dbReference type="InterPro" id="IPR037034">
    <property type="entry name" value="RNA_pol_Rpb2_2_sf"/>
</dbReference>
<dbReference type="Gene3D" id="3.90.1100.10">
    <property type="match status" value="1"/>
</dbReference>
<dbReference type="GO" id="GO:0046872">
    <property type="term" value="F:metal ion binding"/>
    <property type="evidence" value="ECO:0007669"/>
    <property type="project" value="UniProtKB-KW"/>
</dbReference>
<dbReference type="NCBIfam" id="NF007175">
    <property type="entry name" value="PRK09606.1"/>
    <property type="match status" value="1"/>
</dbReference>
<protein>
    <recommendedName>
        <fullName evidence="2">DNA-directed RNA polymerase</fullName>
        <ecNumber evidence="2">2.7.7.6</ecNumber>
    </recommendedName>
</protein>
<evidence type="ECO:0000256" key="10">
    <source>
        <dbReference type="SAM" id="MobiDB-lite"/>
    </source>
</evidence>
<dbReference type="Pfam" id="PF04567">
    <property type="entry name" value="RNA_pol_Rpb2_5"/>
    <property type="match status" value="1"/>
</dbReference>
<keyword evidence="3" id="KW-0240">DNA-directed RNA polymerase</keyword>
<dbReference type="GO" id="GO:0000428">
    <property type="term" value="C:DNA-directed RNA polymerase complex"/>
    <property type="evidence" value="ECO:0007669"/>
    <property type="project" value="UniProtKB-KW"/>
</dbReference>
<dbReference type="InterPro" id="IPR007646">
    <property type="entry name" value="RNA_pol_Rpb2_4"/>
</dbReference>
<dbReference type="AlphaFoldDB" id="A0A6C0JVU3"/>
<feature type="domain" description="RNA polymerase Rpb2" evidence="15">
    <location>
        <begin position="467"/>
        <end position="531"/>
    </location>
</feature>
<dbReference type="InterPro" id="IPR007644">
    <property type="entry name" value="RNA_pol_bsu_protrusion"/>
</dbReference>
<dbReference type="InterPro" id="IPR007641">
    <property type="entry name" value="RNA_pol_Rpb2_7"/>
</dbReference>
<dbReference type="FunFam" id="2.40.270.10:FF:000006">
    <property type="entry name" value="DNA-directed RNA polymerase subunit beta"/>
    <property type="match status" value="1"/>
</dbReference>
<keyword evidence="5" id="KW-0548">Nucleotidyltransferase</keyword>
<keyword evidence="4" id="KW-0808">Transferase</keyword>
<dbReference type="InterPro" id="IPR015712">
    <property type="entry name" value="DNA-dir_RNA_pol_su2"/>
</dbReference>
<feature type="domain" description="RNA polymerase Rpb2" evidence="17">
    <location>
        <begin position="657"/>
        <end position="700"/>
    </location>
</feature>
<dbReference type="InterPro" id="IPR007121">
    <property type="entry name" value="RNA_pol_bsu_CS"/>
</dbReference>
<reference evidence="18" key="1">
    <citation type="journal article" date="2020" name="Nature">
        <title>Giant virus diversity and host interactions through global metagenomics.</title>
        <authorList>
            <person name="Schulz F."/>
            <person name="Roux S."/>
            <person name="Paez-Espino D."/>
            <person name="Jungbluth S."/>
            <person name="Walsh D.A."/>
            <person name="Denef V.J."/>
            <person name="McMahon K.D."/>
            <person name="Konstantinidis K.T."/>
            <person name="Eloe-Fadrosh E.A."/>
            <person name="Kyrpides N.C."/>
            <person name="Woyke T."/>
        </authorList>
    </citation>
    <scope>NUCLEOTIDE SEQUENCE</scope>
    <source>
        <strain evidence="18">GVMAG-S-1041349-163</strain>
    </source>
</reference>
<dbReference type="PROSITE" id="PS01166">
    <property type="entry name" value="RNA_POL_BETA"/>
    <property type="match status" value="1"/>
</dbReference>
<evidence type="ECO:0000259" key="17">
    <source>
        <dbReference type="Pfam" id="PF04567"/>
    </source>
</evidence>
<dbReference type="Gene3D" id="2.40.270.10">
    <property type="entry name" value="DNA-directed RNA polymerase, subunit 2, domain 6"/>
    <property type="match status" value="1"/>
</dbReference>
<evidence type="ECO:0000313" key="18">
    <source>
        <dbReference type="EMBL" id="QHU07844.1"/>
    </source>
</evidence>
<dbReference type="GO" id="GO:0032549">
    <property type="term" value="F:ribonucleoside binding"/>
    <property type="evidence" value="ECO:0007669"/>
    <property type="project" value="InterPro"/>
</dbReference>
<dbReference type="EMBL" id="MN740688">
    <property type="protein sequence ID" value="QHU07844.1"/>
    <property type="molecule type" value="Genomic_DNA"/>
</dbReference>
<dbReference type="EC" id="2.7.7.6" evidence="2"/>
<evidence type="ECO:0000256" key="8">
    <source>
        <dbReference type="ARBA" id="ARBA00023163"/>
    </source>
</evidence>
<keyword evidence="8" id="KW-0804">Transcription</keyword>
<dbReference type="InterPro" id="IPR007642">
    <property type="entry name" value="RNA_pol_Rpb2_2"/>
</dbReference>
<feature type="domain" description="RNA polymerase Rpb2" evidence="16">
    <location>
        <begin position="581"/>
        <end position="640"/>
    </location>
</feature>
<feature type="domain" description="RNA polymerase beta subunit protrusion" evidence="14">
    <location>
        <begin position="26"/>
        <end position="441"/>
    </location>
</feature>
<evidence type="ECO:0000256" key="7">
    <source>
        <dbReference type="ARBA" id="ARBA00022833"/>
    </source>
</evidence>
<evidence type="ECO:0000259" key="13">
    <source>
        <dbReference type="Pfam" id="PF04561"/>
    </source>
</evidence>
<evidence type="ECO:0000256" key="6">
    <source>
        <dbReference type="ARBA" id="ARBA00022723"/>
    </source>
</evidence>
<feature type="domain" description="DNA-directed RNA polymerase subunit 2 hybrid-binding" evidence="11">
    <location>
        <begin position="707"/>
        <end position="1070"/>
    </location>
</feature>
<evidence type="ECO:0000259" key="11">
    <source>
        <dbReference type="Pfam" id="PF00562"/>
    </source>
</evidence>
<evidence type="ECO:0000259" key="16">
    <source>
        <dbReference type="Pfam" id="PF04566"/>
    </source>
</evidence>
<evidence type="ECO:0000256" key="4">
    <source>
        <dbReference type="ARBA" id="ARBA00022679"/>
    </source>
</evidence>
<dbReference type="InterPro" id="IPR007645">
    <property type="entry name" value="RNA_pol_Rpb2_3"/>
</dbReference>
<dbReference type="FunFam" id="3.90.1800.10:FF:000002">
    <property type="entry name" value="DNA-directed RNA polymerase subunit beta"/>
    <property type="match status" value="1"/>
</dbReference>
<dbReference type="Pfam" id="PF04565">
    <property type="entry name" value="RNA_pol_Rpb2_3"/>
    <property type="match status" value="1"/>
</dbReference>
<dbReference type="Pfam" id="PF04561">
    <property type="entry name" value="RNA_pol_Rpb2_2"/>
    <property type="match status" value="1"/>
</dbReference>
<dbReference type="InterPro" id="IPR007120">
    <property type="entry name" value="DNA-dir_RNAP_su2_dom"/>
</dbReference>
<dbReference type="SUPFAM" id="SSF64484">
    <property type="entry name" value="beta and beta-prime subunits of DNA dependent RNA-polymerase"/>
    <property type="match status" value="1"/>
</dbReference>
<dbReference type="CDD" id="cd00653">
    <property type="entry name" value="RNA_pol_B_RPB2"/>
    <property type="match status" value="1"/>
</dbReference>
<dbReference type="GO" id="GO:0003899">
    <property type="term" value="F:DNA-directed RNA polymerase activity"/>
    <property type="evidence" value="ECO:0007669"/>
    <property type="project" value="UniProtKB-EC"/>
</dbReference>
<comment type="similarity">
    <text evidence="1">Belongs to the RNA polymerase beta chain family.</text>
</comment>
<name>A0A6C0JVU3_9ZZZZ</name>
<dbReference type="InterPro" id="IPR007647">
    <property type="entry name" value="RNA_pol_Rpb2_5"/>
</dbReference>
<dbReference type="Gene3D" id="3.90.1800.10">
    <property type="entry name" value="RNA polymerase alpha subunit dimerisation domain"/>
    <property type="match status" value="1"/>
</dbReference>
<evidence type="ECO:0000259" key="15">
    <source>
        <dbReference type="Pfam" id="PF04565"/>
    </source>
</evidence>
<feature type="region of interest" description="Disordered" evidence="10">
    <location>
        <begin position="1052"/>
        <end position="1071"/>
    </location>
</feature>
<dbReference type="PANTHER" id="PTHR20856">
    <property type="entry name" value="DNA-DIRECTED RNA POLYMERASE I SUBUNIT 2"/>
    <property type="match status" value="1"/>
</dbReference>
<evidence type="ECO:0000259" key="12">
    <source>
        <dbReference type="Pfam" id="PF04560"/>
    </source>
</evidence>
<accession>A0A6C0JVU3</accession>
<keyword evidence="7" id="KW-0862">Zinc</keyword>
<evidence type="ECO:0000256" key="9">
    <source>
        <dbReference type="ARBA" id="ARBA00048552"/>
    </source>
</evidence>
<dbReference type="Pfam" id="PF04560">
    <property type="entry name" value="RNA_pol_Rpb2_7"/>
    <property type="match status" value="1"/>
</dbReference>
<evidence type="ECO:0000256" key="3">
    <source>
        <dbReference type="ARBA" id="ARBA00022478"/>
    </source>
</evidence>
<dbReference type="Pfam" id="PF04566">
    <property type="entry name" value="RNA_pol_Rpb2_4"/>
    <property type="match status" value="1"/>
</dbReference>
<keyword evidence="6" id="KW-0479">Metal-binding</keyword>
<dbReference type="Pfam" id="PF00562">
    <property type="entry name" value="RNA_pol_Rpb2_6"/>
    <property type="match status" value="1"/>
</dbReference>
<dbReference type="FunFam" id="2.40.270.10:FF:000011">
    <property type="entry name" value="DNA-directed RNA polymerase subunit beta"/>
    <property type="match status" value="1"/>
</dbReference>
<proteinExistence type="inferred from homology"/>
<evidence type="ECO:0000256" key="5">
    <source>
        <dbReference type="ARBA" id="ARBA00022695"/>
    </source>
</evidence>
<evidence type="ECO:0000259" key="14">
    <source>
        <dbReference type="Pfam" id="PF04563"/>
    </source>
</evidence>